<dbReference type="Proteomes" id="UP000192634">
    <property type="component" value="Unassembled WGS sequence"/>
</dbReference>
<dbReference type="Gene3D" id="1.10.390.10">
    <property type="entry name" value="Neutral Protease Domain 2"/>
    <property type="match status" value="1"/>
</dbReference>
<sequence>MPDDRRPDGLSRSSIHVWEDSPSSPAGIAPEPVTRSLDPELTARLDPESAARAYLEGHQDDALTSLGALTQRLSRTSGFLDARAASVASARSLLRTRPAAERETKVAAVAAAFDAVGIA</sequence>
<evidence type="ECO:0000313" key="3">
    <source>
        <dbReference type="Proteomes" id="UP000192634"/>
    </source>
</evidence>
<accession>A0A1W1YG33</accession>
<organism evidence="2 3">
    <name type="scientific">Janibacter indicus</name>
    <dbReference type="NCBI Taxonomy" id="857417"/>
    <lineage>
        <taxon>Bacteria</taxon>
        <taxon>Bacillati</taxon>
        <taxon>Actinomycetota</taxon>
        <taxon>Actinomycetes</taxon>
        <taxon>Micrococcales</taxon>
        <taxon>Intrasporangiaceae</taxon>
        <taxon>Janibacter</taxon>
    </lineage>
</organism>
<dbReference type="OrthoDB" id="8670884at2"/>
<protein>
    <submittedName>
        <fullName evidence="2">Uncharacterized protein</fullName>
    </submittedName>
</protein>
<dbReference type="AlphaFoldDB" id="A0A1W1YG33"/>
<name>A0A1W1YG33_9MICO</name>
<dbReference type="RefSeq" id="WP_084449622.1">
    <property type="nucleotide sequence ID" value="NZ_CBDRLL010000001.1"/>
</dbReference>
<feature type="region of interest" description="Disordered" evidence="1">
    <location>
        <begin position="1"/>
        <end position="35"/>
    </location>
</feature>
<gene>
    <name evidence="2" type="ORF">SAMN06296429_10224</name>
</gene>
<evidence type="ECO:0000313" key="2">
    <source>
        <dbReference type="EMBL" id="SMC35180.1"/>
    </source>
</evidence>
<reference evidence="2 3" key="1">
    <citation type="submission" date="2017-04" db="EMBL/GenBank/DDBJ databases">
        <authorList>
            <person name="Afonso C.L."/>
            <person name="Miller P.J."/>
            <person name="Scott M.A."/>
            <person name="Spackman E."/>
            <person name="Goraichik I."/>
            <person name="Dimitrov K.M."/>
            <person name="Suarez D.L."/>
            <person name="Swayne D.E."/>
        </authorList>
    </citation>
    <scope>NUCLEOTIDE SEQUENCE [LARGE SCALE GENOMIC DNA]</scope>
    <source>
        <strain evidence="2 3">CGMCC 1.12511</strain>
    </source>
</reference>
<dbReference type="EMBL" id="FWXN01000002">
    <property type="protein sequence ID" value="SMC35180.1"/>
    <property type="molecule type" value="Genomic_DNA"/>
</dbReference>
<dbReference type="InterPro" id="IPR027268">
    <property type="entry name" value="Peptidase_M4/M1_CTD_sf"/>
</dbReference>
<evidence type="ECO:0000256" key="1">
    <source>
        <dbReference type="SAM" id="MobiDB-lite"/>
    </source>
</evidence>
<proteinExistence type="predicted"/>